<gene>
    <name evidence="15" type="ORF">ODALV1_LOCUS26835</name>
</gene>
<evidence type="ECO:0000256" key="6">
    <source>
        <dbReference type="ARBA" id="ARBA00022679"/>
    </source>
</evidence>
<evidence type="ECO:0000256" key="3">
    <source>
        <dbReference type="ARBA" id="ARBA00012700"/>
    </source>
</evidence>
<evidence type="ECO:0000256" key="10">
    <source>
        <dbReference type="ARBA" id="ARBA00041392"/>
    </source>
</evidence>
<comment type="cofactor">
    <cofactor evidence="1">
        <name>Mg(2+)</name>
        <dbReference type="ChEBI" id="CHEBI:18420"/>
    </cofactor>
</comment>
<dbReference type="Pfam" id="PF01239">
    <property type="entry name" value="PPTA"/>
    <property type="match status" value="3"/>
</dbReference>
<dbReference type="PANTHER" id="PTHR11129:SF1">
    <property type="entry name" value="PROTEIN FARNESYLTRANSFERASE_GERANYLGERANYLTRANSFERASE TYPE-1 SUBUNIT ALPHA"/>
    <property type="match status" value="1"/>
</dbReference>
<dbReference type="SUPFAM" id="SSF48439">
    <property type="entry name" value="Protein prenylyltransferase"/>
    <property type="match status" value="1"/>
</dbReference>
<keyword evidence="8" id="KW-0460">Magnesium</keyword>
<evidence type="ECO:0000256" key="5">
    <source>
        <dbReference type="ARBA" id="ARBA00022602"/>
    </source>
</evidence>
<dbReference type="PROSITE" id="PS51147">
    <property type="entry name" value="PFTA"/>
    <property type="match status" value="4"/>
</dbReference>
<comment type="similarity">
    <text evidence="2">Belongs to the protein prenyltransferase subunit alpha family.</text>
</comment>
<comment type="caution">
    <text evidence="15">The sequence shown here is derived from an EMBL/GenBank/DDBJ whole genome shotgun (WGS) entry which is preliminary data.</text>
</comment>
<evidence type="ECO:0000256" key="13">
    <source>
        <dbReference type="ARBA" id="ARBA00043219"/>
    </source>
</evidence>
<protein>
    <recommendedName>
        <fullName evidence="9">Protein farnesyltransferase/geranylgeranyltransferase type-1 subunit alpha</fullName>
        <ecNumber evidence="4">2.5.1.58</ecNumber>
        <ecNumber evidence="3">2.5.1.59</ecNumber>
    </recommendedName>
    <alternativeName>
        <fullName evidence="12">CAAX farnesyltransferase subunit alpha</fullName>
    </alternativeName>
    <alternativeName>
        <fullName evidence="11">FTase-alpha</fullName>
    </alternativeName>
    <alternativeName>
        <fullName evidence="10">Ras proteins prenyltransferase subunit alpha</fullName>
    </alternativeName>
    <alternativeName>
        <fullName evidence="13">Type I protein geranyl-geranyltransferase subunit alpha</fullName>
    </alternativeName>
</protein>
<keyword evidence="6" id="KW-0808">Transferase</keyword>
<reference evidence="15 16" key="1">
    <citation type="submission" date="2024-08" db="EMBL/GenBank/DDBJ databases">
        <authorList>
            <person name="Cucini C."/>
            <person name="Frati F."/>
        </authorList>
    </citation>
    <scope>NUCLEOTIDE SEQUENCE [LARGE SCALE GENOMIC DNA]</scope>
</reference>
<evidence type="ECO:0000256" key="1">
    <source>
        <dbReference type="ARBA" id="ARBA00001946"/>
    </source>
</evidence>
<evidence type="ECO:0000256" key="14">
    <source>
        <dbReference type="SAM" id="MobiDB-lite"/>
    </source>
</evidence>
<feature type="region of interest" description="Disordered" evidence="14">
    <location>
        <begin position="1"/>
        <end position="33"/>
    </location>
</feature>
<evidence type="ECO:0000256" key="12">
    <source>
        <dbReference type="ARBA" id="ARBA00043086"/>
    </source>
</evidence>
<evidence type="ECO:0000256" key="4">
    <source>
        <dbReference type="ARBA" id="ARBA00012702"/>
    </source>
</evidence>
<evidence type="ECO:0000313" key="16">
    <source>
        <dbReference type="Proteomes" id="UP001642540"/>
    </source>
</evidence>
<sequence>MSTSDDESTTPHVFYKDRPEWQDVQPIPSDEGPSPVVAIDYSEQFADVYNYIRGVINTGELSRRVLSLTCDAIGLNAANYTVWQLRRDVLEAIGVPKLIDESGLDKEFEKEFTFCEKMIENIQKNYQVWHHQKALVSWAVGYDESTKTMQVKNPEALDILFKRELQLTKDILSYDAKNYHAWQHRQWILSIFKDYSGELEYVNQLLTDDVRNNSAWNQRYFVFTSMQDFSQESLTEELNAVWEFVKVALCNESPWSYLRGLIRLAGDCRPTLQKEVVARCKPFVSKKEGTSVPMLGLYIEFIDDLLRNGEPDPEEFAEVVCLLEHMIKTIDPIRAKYWDYIMTKFVNAHGDSELDKFTKVEINA</sequence>
<evidence type="ECO:0000313" key="15">
    <source>
        <dbReference type="EMBL" id="CAL8137255.1"/>
    </source>
</evidence>
<evidence type="ECO:0000256" key="11">
    <source>
        <dbReference type="ARBA" id="ARBA00042436"/>
    </source>
</evidence>
<evidence type="ECO:0000256" key="2">
    <source>
        <dbReference type="ARBA" id="ARBA00006734"/>
    </source>
</evidence>
<dbReference type="InterPro" id="IPR002088">
    <property type="entry name" value="Prenyl_trans_a"/>
</dbReference>
<dbReference type="EC" id="2.5.1.58" evidence="4"/>
<dbReference type="EMBL" id="CAXLJM020000117">
    <property type="protein sequence ID" value="CAL8137255.1"/>
    <property type="molecule type" value="Genomic_DNA"/>
</dbReference>
<dbReference type="EC" id="2.5.1.59" evidence="3"/>
<evidence type="ECO:0000256" key="7">
    <source>
        <dbReference type="ARBA" id="ARBA00022737"/>
    </source>
</evidence>
<dbReference type="Proteomes" id="UP001642540">
    <property type="component" value="Unassembled WGS sequence"/>
</dbReference>
<keyword evidence="16" id="KW-1185">Reference proteome</keyword>
<name>A0ABP1RVZ3_9HEXA</name>
<keyword evidence="7" id="KW-0677">Repeat</keyword>
<dbReference type="Gene3D" id="1.25.40.120">
    <property type="entry name" value="Protein prenylyltransferase"/>
    <property type="match status" value="1"/>
</dbReference>
<proteinExistence type="inferred from homology"/>
<evidence type="ECO:0000256" key="8">
    <source>
        <dbReference type="ARBA" id="ARBA00022842"/>
    </source>
</evidence>
<organism evidence="15 16">
    <name type="scientific">Orchesella dallaii</name>
    <dbReference type="NCBI Taxonomy" id="48710"/>
    <lineage>
        <taxon>Eukaryota</taxon>
        <taxon>Metazoa</taxon>
        <taxon>Ecdysozoa</taxon>
        <taxon>Arthropoda</taxon>
        <taxon>Hexapoda</taxon>
        <taxon>Collembola</taxon>
        <taxon>Entomobryomorpha</taxon>
        <taxon>Entomobryoidea</taxon>
        <taxon>Orchesellidae</taxon>
        <taxon>Orchesellinae</taxon>
        <taxon>Orchesella</taxon>
    </lineage>
</organism>
<accession>A0ABP1RVZ3</accession>
<keyword evidence="5" id="KW-0637">Prenyltransferase</keyword>
<evidence type="ECO:0000256" key="9">
    <source>
        <dbReference type="ARBA" id="ARBA00040965"/>
    </source>
</evidence>
<dbReference type="PANTHER" id="PTHR11129">
    <property type="entry name" value="PROTEIN FARNESYLTRANSFERASE ALPHA SUBUNIT/RAB GERANYLGERANYL TRANSFERASE ALPHA SUBUNIT"/>
    <property type="match status" value="1"/>
</dbReference>